<evidence type="ECO:0000313" key="5">
    <source>
        <dbReference type="Proteomes" id="UP000076532"/>
    </source>
</evidence>
<feature type="transmembrane region" description="Helical" evidence="2">
    <location>
        <begin position="355"/>
        <end position="378"/>
    </location>
</feature>
<dbReference type="AlphaFoldDB" id="A0A166HZI3"/>
<feature type="signal peptide" evidence="3">
    <location>
        <begin position="1"/>
        <end position="19"/>
    </location>
</feature>
<keyword evidence="3" id="KW-0732">Signal</keyword>
<evidence type="ECO:0000256" key="3">
    <source>
        <dbReference type="SAM" id="SignalP"/>
    </source>
</evidence>
<dbReference type="EMBL" id="KV417564">
    <property type="protein sequence ID" value="KZP19406.1"/>
    <property type="molecule type" value="Genomic_DNA"/>
</dbReference>
<feature type="compositionally biased region" description="Low complexity" evidence="1">
    <location>
        <begin position="64"/>
        <end position="74"/>
    </location>
</feature>
<evidence type="ECO:0000313" key="4">
    <source>
        <dbReference type="EMBL" id="KZP19406.1"/>
    </source>
</evidence>
<sequence>MSVFVVALGLGLLASRSCSLESDCASQTIPGALKLGSSSSLNGNAPYRKANDVFTMLASAPGTSSKSRSITPSSMKPSMSGSNIPANGKPITPPLSKPTNRVAAESGDAFSNLVSGSMAGSNGANTTIAQRAALVDSQRRDAAMLKMEASRKQSSLSARVLPSQSQSSWDLDEFTSPSASAPPKPKAAPRSTTNSLARDFDFGDQKDGLLREDERAFGEGNKYRRNDDGDDILGMLSKPITSAGKRPSPEARSVQEAEDQERADLKDKAVLEKYKAGGWQALDVPAAPPAYSSSTLDELGDTPRRTMIVSAGAENIITLRCYASSASPCADTQSSSEPLPAPLSSPSISVLPSTLFTALHFAIVAFILLGILVSATAFEE</sequence>
<dbReference type="OrthoDB" id="1717591at2759"/>
<feature type="compositionally biased region" description="Polar residues" evidence="1">
    <location>
        <begin position="152"/>
        <end position="169"/>
    </location>
</feature>
<name>A0A166HZI3_9AGAM</name>
<feature type="region of interest" description="Disordered" evidence="1">
    <location>
        <begin position="61"/>
        <end position="102"/>
    </location>
</feature>
<organism evidence="4 5">
    <name type="scientific">Athelia psychrophila</name>
    <dbReference type="NCBI Taxonomy" id="1759441"/>
    <lineage>
        <taxon>Eukaryota</taxon>
        <taxon>Fungi</taxon>
        <taxon>Dikarya</taxon>
        <taxon>Basidiomycota</taxon>
        <taxon>Agaricomycotina</taxon>
        <taxon>Agaricomycetes</taxon>
        <taxon>Agaricomycetidae</taxon>
        <taxon>Atheliales</taxon>
        <taxon>Atheliaceae</taxon>
        <taxon>Athelia</taxon>
    </lineage>
</organism>
<feature type="compositionally biased region" description="Basic and acidic residues" evidence="1">
    <location>
        <begin position="198"/>
        <end position="215"/>
    </location>
</feature>
<feature type="compositionally biased region" description="Polar residues" evidence="1">
    <location>
        <begin position="75"/>
        <end position="85"/>
    </location>
</feature>
<keyword evidence="5" id="KW-1185">Reference proteome</keyword>
<feature type="chain" id="PRO_5007874938" evidence="3">
    <location>
        <begin position="20"/>
        <end position="380"/>
    </location>
</feature>
<proteinExistence type="predicted"/>
<accession>A0A166HZI3</accession>
<keyword evidence="2" id="KW-1133">Transmembrane helix</keyword>
<keyword evidence="2" id="KW-0812">Transmembrane</keyword>
<dbReference type="Proteomes" id="UP000076532">
    <property type="component" value="Unassembled WGS sequence"/>
</dbReference>
<feature type="region of interest" description="Disordered" evidence="1">
    <location>
        <begin position="238"/>
        <end position="264"/>
    </location>
</feature>
<feature type="compositionally biased region" description="Basic and acidic residues" evidence="1">
    <location>
        <begin position="247"/>
        <end position="264"/>
    </location>
</feature>
<keyword evidence="2" id="KW-0472">Membrane</keyword>
<protein>
    <submittedName>
        <fullName evidence="4">Uncharacterized protein</fullName>
    </submittedName>
</protein>
<gene>
    <name evidence="4" type="ORF">FIBSPDRAFT_955510</name>
</gene>
<evidence type="ECO:0000256" key="2">
    <source>
        <dbReference type="SAM" id="Phobius"/>
    </source>
</evidence>
<reference evidence="4 5" key="1">
    <citation type="journal article" date="2016" name="Mol. Biol. Evol.">
        <title>Comparative Genomics of Early-Diverging Mushroom-Forming Fungi Provides Insights into the Origins of Lignocellulose Decay Capabilities.</title>
        <authorList>
            <person name="Nagy L.G."/>
            <person name="Riley R."/>
            <person name="Tritt A."/>
            <person name="Adam C."/>
            <person name="Daum C."/>
            <person name="Floudas D."/>
            <person name="Sun H."/>
            <person name="Yadav J.S."/>
            <person name="Pangilinan J."/>
            <person name="Larsson K.H."/>
            <person name="Matsuura K."/>
            <person name="Barry K."/>
            <person name="Labutti K."/>
            <person name="Kuo R."/>
            <person name="Ohm R.A."/>
            <person name="Bhattacharya S.S."/>
            <person name="Shirouzu T."/>
            <person name="Yoshinaga Y."/>
            <person name="Martin F.M."/>
            <person name="Grigoriev I.V."/>
            <person name="Hibbett D.S."/>
        </authorList>
    </citation>
    <scope>NUCLEOTIDE SEQUENCE [LARGE SCALE GENOMIC DNA]</scope>
    <source>
        <strain evidence="4 5">CBS 109695</strain>
    </source>
</reference>
<feature type="region of interest" description="Disordered" evidence="1">
    <location>
        <begin position="147"/>
        <end position="215"/>
    </location>
</feature>
<evidence type="ECO:0000256" key="1">
    <source>
        <dbReference type="SAM" id="MobiDB-lite"/>
    </source>
</evidence>